<dbReference type="Proteomes" id="UP001229421">
    <property type="component" value="Unassembled WGS sequence"/>
</dbReference>
<dbReference type="AlphaFoldDB" id="A0AAD8NXZ4"/>
<dbReference type="PANTHER" id="PTHR31672">
    <property type="entry name" value="BNACNNG10540D PROTEIN"/>
    <property type="match status" value="1"/>
</dbReference>
<reference evidence="2" key="1">
    <citation type="journal article" date="2023" name="bioRxiv">
        <title>Improved chromosome-level genome assembly for marigold (Tagetes erecta).</title>
        <authorList>
            <person name="Jiang F."/>
            <person name="Yuan L."/>
            <person name="Wang S."/>
            <person name="Wang H."/>
            <person name="Xu D."/>
            <person name="Wang A."/>
            <person name="Fan W."/>
        </authorList>
    </citation>
    <scope>NUCLEOTIDE SEQUENCE</scope>
    <source>
        <strain evidence="2">WSJ</strain>
        <tissue evidence="2">Leaf</tissue>
    </source>
</reference>
<dbReference type="SMART" id="SM00256">
    <property type="entry name" value="FBOX"/>
    <property type="match status" value="1"/>
</dbReference>
<accession>A0AAD8NXZ4</accession>
<evidence type="ECO:0000313" key="2">
    <source>
        <dbReference type="EMBL" id="KAK1425177.1"/>
    </source>
</evidence>
<dbReference type="PANTHER" id="PTHR31672:SF10">
    <property type="entry name" value="F-BOX DOMAIN-CONTAINING PROTEIN"/>
    <property type="match status" value="1"/>
</dbReference>
<dbReference type="Pfam" id="PF00646">
    <property type="entry name" value="F-box"/>
    <property type="match status" value="1"/>
</dbReference>
<dbReference type="InterPro" id="IPR050796">
    <property type="entry name" value="SCF_F-box_component"/>
</dbReference>
<dbReference type="NCBIfam" id="TIGR01640">
    <property type="entry name" value="F_box_assoc_1"/>
    <property type="match status" value="1"/>
</dbReference>
<dbReference type="InterPro" id="IPR001810">
    <property type="entry name" value="F-box_dom"/>
</dbReference>
<dbReference type="EMBL" id="JAUHHV010000005">
    <property type="protein sequence ID" value="KAK1425177.1"/>
    <property type="molecule type" value="Genomic_DNA"/>
</dbReference>
<evidence type="ECO:0000313" key="3">
    <source>
        <dbReference type="Proteomes" id="UP001229421"/>
    </source>
</evidence>
<dbReference type="PROSITE" id="PS50181">
    <property type="entry name" value="FBOX"/>
    <property type="match status" value="1"/>
</dbReference>
<dbReference type="SUPFAM" id="SSF81383">
    <property type="entry name" value="F-box domain"/>
    <property type="match status" value="1"/>
</dbReference>
<evidence type="ECO:0000259" key="1">
    <source>
        <dbReference type="PROSITE" id="PS50181"/>
    </source>
</evidence>
<dbReference type="InterPro" id="IPR017451">
    <property type="entry name" value="F-box-assoc_interact_dom"/>
</dbReference>
<proteinExistence type="predicted"/>
<name>A0AAD8NXZ4_TARER</name>
<gene>
    <name evidence="2" type="ORF">QVD17_20523</name>
</gene>
<protein>
    <recommendedName>
        <fullName evidence="1">F-box domain-containing protein</fullName>
    </recommendedName>
</protein>
<dbReference type="InterPro" id="IPR036047">
    <property type="entry name" value="F-box-like_dom_sf"/>
</dbReference>
<organism evidence="2 3">
    <name type="scientific">Tagetes erecta</name>
    <name type="common">African marigold</name>
    <dbReference type="NCBI Taxonomy" id="13708"/>
    <lineage>
        <taxon>Eukaryota</taxon>
        <taxon>Viridiplantae</taxon>
        <taxon>Streptophyta</taxon>
        <taxon>Embryophyta</taxon>
        <taxon>Tracheophyta</taxon>
        <taxon>Spermatophyta</taxon>
        <taxon>Magnoliopsida</taxon>
        <taxon>eudicotyledons</taxon>
        <taxon>Gunneridae</taxon>
        <taxon>Pentapetalae</taxon>
        <taxon>asterids</taxon>
        <taxon>campanulids</taxon>
        <taxon>Asterales</taxon>
        <taxon>Asteraceae</taxon>
        <taxon>Asteroideae</taxon>
        <taxon>Heliantheae alliance</taxon>
        <taxon>Tageteae</taxon>
        <taxon>Tagetes</taxon>
    </lineage>
</organism>
<keyword evidence="3" id="KW-1185">Reference proteome</keyword>
<sequence>MSDNLPIEIQMEIMLRLPVKSLIKFRSVSKACKSMIDSSDFAALYSTHHTQQQHLLVTYEEPPDYKTHFISISDDHTFPQKVYPTVPLLLQMLTHSSVIASDYGLVCMHGTYSTTCGGSFSKTDIVVIWNISIRRAIPIVVPKMEDRMYGTSVGFGVCRATKDPKIVKITYVRNTDMEKVSCIPSQVEVFTVSAGAWRRPYKNLPGKSIKFLWLWEQEAVDGFLYWRAIDMKTRTCMDDGYKSYNLIISFDLTTEEFREVNLPRSLEHVSIYDYSMSKLKESLVVLHRGVEANTSMIDVWMMEDGVSKLFTKLYTINVNIPNAIINLNAIRNLPGARVQGFRKSGEPIIEVLEDNHPSYGLFMLQLMIFRKPLNI</sequence>
<dbReference type="Pfam" id="PF07734">
    <property type="entry name" value="FBA_1"/>
    <property type="match status" value="1"/>
</dbReference>
<dbReference type="InterPro" id="IPR006527">
    <property type="entry name" value="F-box-assoc_dom_typ1"/>
</dbReference>
<comment type="caution">
    <text evidence="2">The sequence shown here is derived from an EMBL/GenBank/DDBJ whole genome shotgun (WGS) entry which is preliminary data.</text>
</comment>
<feature type="domain" description="F-box" evidence="1">
    <location>
        <begin position="1"/>
        <end position="48"/>
    </location>
</feature>